<dbReference type="OrthoDB" id="9813502at2"/>
<dbReference type="Pfam" id="PF04233">
    <property type="entry name" value="Phage_Mu_F"/>
    <property type="match status" value="1"/>
</dbReference>
<dbReference type="EMBL" id="VMNK01000006">
    <property type="protein sequence ID" value="TVO57538.1"/>
    <property type="molecule type" value="Genomic_DNA"/>
</dbReference>
<protein>
    <recommendedName>
        <fullName evidence="2">Phage head morphogenesis domain-containing protein</fullName>
    </recommendedName>
</protein>
<dbReference type="RefSeq" id="WP_144309011.1">
    <property type="nucleotide sequence ID" value="NZ_VMNK01000006.1"/>
</dbReference>
<feature type="region of interest" description="Disordered" evidence="1">
    <location>
        <begin position="181"/>
        <end position="201"/>
    </location>
</feature>
<gene>
    <name evidence="3" type="ORF">FHP91_07630</name>
</gene>
<comment type="caution">
    <text evidence="3">The sequence shown here is derived from an EMBL/GenBank/DDBJ whole genome shotgun (WGS) entry which is preliminary data.</text>
</comment>
<evidence type="ECO:0000259" key="2">
    <source>
        <dbReference type="Pfam" id="PF04233"/>
    </source>
</evidence>
<evidence type="ECO:0000256" key="1">
    <source>
        <dbReference type="SAM" id="MobiDB-lite"/>
    </source>
</evidence>
<keyword evidence="4" id="KW-1185">Reference proteome</keyword>
<sequence length="321" mass="35200">MPLALDFAQQPFAEQQTFFRQKLNLPTESWRDIMHGAHDRAFVVAGAAKADLLGDLRQAVDDAISKGTGLGAFRKDFDKVVARHGWDHTGGRAWRSRVIYQTNMLSSYSAGRLVQLRDAARNGMVWMYRHSDSVLHPRPLHVSWNRITRPADDVWWQTHYPPNGWGCKCYVTAVSPERAGRMDARTDTPPDDGLDPTTGGPAGIDEGWAYMPGAGVADDVARMVADKARALAPRDAPLARAHVAEMTGGEPFERWLAEGRDGRWPVAVRGNEVVWLDAAQRGSVSADGWRAVQALLDAGSDRLRLATADGALTIANLAPEA</sequence>
<organism evidence="3 4">
    <name type="scientific">Denitromonas halophila</name>
    <dbReference type="NCBI Taxonomy" id="1629404"/>
    <lineage>
        <taxon>Bacteria</taxon>
        <taxon>Pseudomonadati</taxon>
        <taxon>Pseudomonadota</taxon>
        <taxon>Betaproteobacteria</taxon>
        <taxon>Rhodocyclales</taxon>
        <taxon>Zoogloeaceae</taxon>
        <taxon>Denitromonas</taxon>
    </lineage>
</organism>
<accession>A0A557QX94</accession>
<reference evidence="3 4" key="1">
    <citation type="submission" date="2019-07" db="EMBL/GenBank/DDBJ databases">
        <title>The pathways for chlorine oxyanion respiration interact through the shared metabolite chlorate.</title>
        <authorList>
            <person name="Barnum T.P."/>
            <person name="Cheng Y."/>
            <person name="Hill K.A."/>
            <person name="Lucas L.N."/>
            <person name="Carlson H.K."/>
            <person name="Coates J.D."/>
        </authorList>
    </citation>
    <scope>NUCLEOTIDE SEQUENCE [LARGE SCALE GENOMIC DNA]</scope>
    <source>
        <strain evidence="3 4">SFB-3</strain>
    </source>
</reference>
<name>A0A557QX94_9RHOO</name>
<evidence type="ECO:0000313" key="3">
    <source>
        <dbReference type="EMBL" id="TVO57538.1"/>
    </source>
</evidence>
<dbReference type="InterPro" id="IPR006528">
    <property type="entry name" value="Phage_head_morphogenesis_dom"/>
</dbReference>
<dbReference type="AlphaFoldDB" id="A0A557QX94"/>
<proteinExistence type="predicted"/>
<feature type="domain" description="Phage head morphogenesis" evidence="2">
    <location>
        <begin position="56"/>
        <end position="171"/>
    </location>
</feature>
<evidence type="ECO:0000313" key="4">
    <source>
        <dbReference type="Proteomes" id="UP000319502"/>
    </source>
</evidence>
<dbReference type="Proteomes" id="UP000319502">
    <property type="component" value="Unassembled WGS sequence"/>
</dbReference>